<dbReference type="PANTHER" id="PTHR24114:SF31">
    <property type="entry name" value="NLR FAMILY MEMBER X1"/>
    <property type="match status" value="1"/>
</dbReference>
<organism evidence="2 3">
    <name type="scientific">Cinara cedri</name>
    <dbReference type="NCBI Taxonomy" id="506608"/>
    <lineage>
        <taxon>Eukaryota</taxon>
        <taxon>Metazoa</taxon>
        <taxon>Ecdysozoa</taxon>
        <taxon>Arthropoda</taxon>
        <taxon>Hexapoda</taxon>
        <taxon>Insecta</taxon>
        <taxon>Pterygota</taxon>
        <taxon>Neoptera</taxon>
        <taxon>Paraneoptera</taxon>
        <taxon>Hemiptera</taxon>
        <taxon>Sternorrhyncha</taxon>
        <taxon>Aphidomorpha</taxon>
        <taxon>Aphidoidea</taxon>
        <taxon>Aphididae</taxon>
        <taxon>Lachninae</taxon>
        <taxon>Cinara</taxon>
    </lineage>
</organism>
<dbReference type="InterPro" id="IPR032675">
    <property type="entry name" value="LRR_dom_sf"/>
</dbReference>
<accession>A0A5E4MBC8</accession>
<feature type="coiled-coil region" evidence="1">
    <location>
        <begin position="262"/>
        <end position="300"/>
    </location>
</feature>
<evidence type="ECO:0000313" key="3">
    <source>
        <dbReference type="Proteomes" id="UP000325440"/>
    </source>
</evidence>
<sequence length="504" mass="58751">MFSLQLDWNNIGNSVEAFAQLCNCLMSNIILNTLNLANNNLCETCGFHLAKLLSINKYLKNIDLSWNSIGEAGATSLFKSLKENYVLLELNIQGNSISADTCAMIVEQLQQNKSNEINQQDFQNRNSSILKHVISVDTNYQTQINCLKNEYQNHIDELQTRLHIFQVKNEQQKQELEELKISCLQENKCKTMICKKVEKMKSELLLKTQSLNSIVKKISNDELSNSDDETMNSLEDFEKIDFIIAKIKKKYTDKMLKETKVHKRLLDALPKLKDELNEIKAELNNTKASTEIEIQNYFDKLKAYKKLLLNNMYHLKITQKINNDLFMKNLHQQDEINTADQTKILVLLDEKIKALFKDKSDLEIKLAKLETQSTVDVQTVQALENSLMLANEELKKFNEKQLVNKVAQKLNEQLHNNTFVKEVETLKTNLNEKDSLLKLSEEENHKLNIKYTTEVSRLQSQLQCEKDKFKEIKKENQRQVEELYLMFTQYVNKLKNNNFEDEKC</sequence>
<evidence type="ECO:0000256" key="1">
    <source>
        <dbReference type="SAM" id="Coils"/>
    </source>
</evidence>
<dbReference type="PANTHER" id="PTHR24114">
    <property type="entry name" value="LEUCINE RICH REPEAT FAMILY PROTEIN"/>
    <property type="match status" value="1"/>
</dbReference>
<keyword evidence="1" id="KW-0175">Coiled coil</keyword>
<protein>
    <submittedName>
        <fullName evidence="2">Uncharacterized protein</fullName>
    </submittedName>
</protein>
<keyword evidence="3" id="KW-1185">Reference proteome</keyword>
<dbReference type="SUPFAM" id="SSF52047">
    <property type="entry name" value="RNI-like"/>
    <property type="match status" value="1"/>
</dbReference>
<dbReference type="SMART" id="SM00368">
    <property type="entry name" value="LRR_RI"/>
    <property type="match status" value="2"/>
</dbReference>
<feature type="coiled-coil region" evidence="1">
    <location>
        <begin position="106"/>
        <end position="187"/>
    </location>
</feature>
<gene>
    <name evidence="2" type="ORF">CINCED_3A006947</name>
</gene>
<reference evidence="2 3" key="1">
    <citation type="submission" date="2019-08" db="EMBL/GenBank/DDBJ databases">
        <authorList>
            <person name="Alioto T."/>
            <person name="Alioto T."/>
            <person name="Gomez Garrido J."/>
        </authorList>
    </citation>
    <scope>NUCLEOTIDE SEQUENCE [LARGE SCALE GENOMIC DNA]</scope>
</reference>
<dbReference type="OrthoDB" id="8436363at2759"/>
<dbReference type="AlphaFoldDB" id="A0A5E4MBC8"/>
<evidence type="ECO:0000313" key="2">
    <source>
        <dbReference type="EMBL" id="VVC27667.1"/>
    </source>
</evidence>
<dbReference type="EMBL" id="CABPRJ010000476">
    <property type="protein sequence ID" value="VVC27667.1"/>
    <property type="molecule type" value="Genomic_DNA"/>
</dbReference>
<proteinExistence type="predicted"/>
<dbReference type="Gene3D" id="3.80.10.10">
    <property type="entry name" value="Ribonuclease Inhibitor"/>
    <property type="match status" value="1"/>
</dbReference>
<feature type="coiled-coil region" evidence="1">
    <location>
        <begin position="352"/>
        <end position="482"/>
    </location>
</feature>
<dbReference type="InterPro" id="IPR052394">
    <property type="entry name" value="LRR-containing"/>
</dbReference>
<dbReference type="Proteomes" id="UP000325440">
    <property type="component" value="Unassembled WGS sequence"/>
</dbReference>
<name>A0A5E4MBC8_9HEMI</name>